<evidence type="ECO:0000256" key="1">
    <source>
        <dbReference type="ARBA" id="ARBA00022603"/>
    </source>
</evidence>
<dbReference type="Pfam" id="PF13649">
    <property type="entry name" value="Methyltransf_25"/>
    <property type="match status" value="1"/>
</dbReference>
<dbReference type="AlphaFoldDB" id="A0A5K7YZ68"/>
<keyword evidence="2" id="KW-0808">Transferase</keyword>
<sequence length="221" mass="25743">MEYDINNKALKMIQDFVVLQKQKVLEIGCGEGRMSKFLSHETQRYIAIDPDEKSIEKAKSKNLNIDFRIGTGEALEFEDSSFPIIIFTLSLHHQKSHLALKEAYRVLTEKGHLIILEPLANGEFTQFFNLFEDESESIQDALNSIENCDFKIERKEVFYTVMSFNNLDELINYPFGRKKIKKEDTGRIIKTLQQLRGSLTNVNPIHLYDDSQLFLLRKKNF</sequence>
<dbReference type="GO" id="GO:0032259">
    <property type="term" value="P:methylation"/>
    <property type="evidence" value="ECO:0007669"/>
    <property type="project" value="UniProtKB-KW"/>
</dbReference>
<dbReference type="PANTHER" id="PTHR44942">
    <property type="entry name" value="METHYLTRANSF_11 DOMAIN-CONTAINING PROTEIN"/>
    <property type="match status" value="1"/>
</dbReference>
<evidence type="ECO:0000256" key="2">
    <source>
        <dbReference type="ARBA" id="ARBA00022679"/>
    </source>
</evidence>
<proteinExistence type="predicted"/>
<dbReference type="InterPro" id="IPR041698">
    <property type="entry name" value="Methyltransf_25"/>
</dbReference>
<evidence type="ECO:0000259" key="3">
    <source>
        <dbReference type="Pfam" id="PF13649"/>
    </source>
</evidence>
<protein>
    <recommendedName>
        <fullName evidence="3">Methyltransferase domain-containing protein</fullName>
    </recommendedName>
</protein>
<accession>A0A5K7YZ68</accession>
<dbReference type="PANTHER" id="PTHR44942:SF4">
    <property type="entry name" value="METHYLTRANSFERASE TYPE 11 DOMAIN-CONTAINING PROTEIN"/>
    <property type="match status" value="1"/>
</dbReference>
<dbReference type="GO" id="GO:0008168">
    <property type="term" value="F:methyltransferase activity"/>
    <property type="evidence" value="ECO:0007669"/>
    <property type="project" value="UniProtKB-KW"/>
</dbReference>
<evidence type="ECO:0000313" key="4">
    <source>
        <dbReference type="EMBL" id="BBO73223.1"/>
    </source>
</evidence>
<feature type="domain" description="Methyltransferase" evidence="3">
    <location>
        <begin position="24"/>
        <end position="111"/>
    </location>
</feature>
<dbReference type="InterPro" id="IPR051052">
    <property type="entry name" value="Diverse_substrate_MTase"/>
</dbReference>
<gene>
    <name evidence="4" type="ORF">DSCW_06400</name>
</gene>
<organism evidence="4 5">
    <name type="scientific">Desulfosarcina widdelii</name>
    <dbReference type="NCBI Taxonomy" id="947919"/>
    <lineage>
        <taxon>Bacteria</taxon>
        <taxon>Pseudomonadati</taxon>
        <taxon>Thermodesulfobacteriota</taxon>
        <taxon>Desulfobacteria</taxon>
        <taxon>Desulfobacterales</taxon>
        <taxon>Desulfosarcinaceae</taxon>
        <taxon>Desulfosarcina</taxon>
    </lineage>
</organism>
<keyword evidence="1" id="KW-0489">Methyltransferase</keyword>
<dbReference type="SUPFAM" id="SSF53335">
    <property type="entry name" value="S-adenosyl-L-methionine-dependent methyltransferases"/>
    <property type="match status" value="1"/>
</dbReference>
<dbReference type="RefSeq" id="WP_155302353.1">
    <property type="nucleotide sequence ID" value="NZ_AP021875.1"/>
</dbReference>
<dbReference type="Gene3D" id="3.40.50.150">
    <property type="entry name" value="Vaccinia Virus protein VP39"/>
    <property type="match status" value="1"/>
</dbReference>
<dbReference type="OrthoDB" id="5456009at2"/>
<dbReference type="InterPro" id="IPR029063">
    <property type="entry name" value="SAM-dependent_MTases_sf"/>
</dbReference>
<reference evidence="4 5" key="1">
    <citation type="submission" date="2019-11" db="EMBL/GenBank/DDBJ databases">
        <title>Comparative genomics of hydrocarbon-degrading Desulfosarcina strains.</title>
        <authorList>
            <person name="Watanabe M."/>
            <person name="Kojima H."/>
            <person name="Fukui M."/>
        </authorList>
    </citation>
    <scope>NUCLEOTIDE SEQUENCE [LARGE SCALE GENOMIC DNA]</scope>
    <source>
        <strain evidence="4 5">PP31</strain>
    </source>
</reference>
<dbReference type="Proteomes" id="UP000427769">
    <property type="component" value="Chromosome"/>
</dbReference>
<name>A0A5K7YZ68_9BACT</name>
<dbReference type="EMBL" id="AP021875">
    <property type="protein sequence ID" value="BBO73223.1"/>
    <property type="molecule type" value="Genomic_DNA"/>
</dbReference>
<dbReference type="CDD" id="cd02440">
    <property type="entry name" value="AdoMet_MTases"/>
    <property type="match status" value="1"/>
</dbReference>
<keyword evidence="5" id="KW-1185">Reference proteome</keyword>
<dbReference type="KEGG" id="dwd:DSCW_06400"/>
<evidence type="ECO:0000313" key="5">
    <source>
        <dbReference type="Proteomes" id="UP000427769"/>
    </source>
</evidence>